<evidence type="ECO:0000256" key="4">
    <source>
        <dbReference type="ARBA" id="ARBA00023110"/>
    </source>
</evidence>
<dbReference type="AlphaFoldDB" id="A0A3E1NCY0"/>
<dbReference type="PANTHER" id="PTHR43811">
    <property type="entry name" value="FKBP-TYPE PEPTIDYL-PROLYL CIS-TRANS ISOMERASE FKPA"/>
    <property type="match status" value="1"/>
</dbReference>
<keyword evidence="11" id="KW-1185">Reference proteome</keyword>
<evidence type="ECO:0000256" key="5">
    <source>
        <dbReference type="ARBA" id="ARBA00023235"/>
    </source>
</evidence>
<proteinExistence type="inferred from homology"/>
<evidence type="ECO:0000256" key="8">
    <source>
        <dbReference type="SAM" id="SignalP"/>
    </source>
</evidence>
<dbReference type="PROSITE" id="PS51257">
    <property type="entry name" value="PROKAR_LIPOPROTEIN"/>
    <property type="match status" value="1"/>
</dbReference>
<evidence type="ECO:0000256" key="3">
    <source>
        <dbReference type="ARBA" id="ARBA00013194"/>
    </source>
</evidence>
<dbReference type="SUPFAM" id="SSF54534">
    <property type="entry name" value="FKBP-like"/>
    <property type="match status" value="1"/>
</dbReference>
<sequence length="329" mass="35493">MKFNYNNMKQFLLGVAAFAMFAMTACQGVNYEKTKSGLTYKIIKGKGGEKLKGGTAIKFNIFIGIPEADTTFATTFDKMPGFLTVDSSQRGRGTFMELLPLCSVGDSLIFKYSVDTLKKLGAIPDYNKTFTRGGFITGRIKILKAYKAEADMVADYQNEVQSETNREIATIEGDLSKMGVKAQKSKKGTFVVVSNPGDQSNKADSGKQALVMYRGYLFNAKGGEKKVFDTNMDTTKGHTQPYPVVVGQSQVIAGWHEALPFFGKGGKGTIYVPAMLGYQNQAMPGIPAYSTLVFDIEVTDVTTPAPAAAQPGFPGGAMPQQPGQQPAGH</sequence>
<accession>A0A3E1NCY0</accession>
<evidence type="ECO:0000313" key="10">
    <source>
        <dbReference type="EMBL" id="RFM25869.1"/>
    </source>
</evidence>
<organism evidence="10 11">
    <name type="scientific">Deminuibacter soli</name>
    <dbReference type="NCBI Taxonomy" id="2291815"/>
    <lineage>
        <taxon>Bacteria</taxon>
        <taxon>Pseudomonadati</taxon>
        <taxon>Bacteroidota</taxon>
        <taxon>Chitinophagia</taxon>
        <taxon>Chitinophagales</taxon>
        <taxon>Chitinophagaceae</taxon>
        <taxon>Deminuibacter</taxon>
    </lineage>
</organism>
<dbReference type="Proteomes" id="UP000261284">
    <property type="component" value="Unassembled WGS sequence"/>
</dbReference>
<comment type="catalytic activity">
    <reaction evidence="1 6">
        <text>[protein]-peptidylproline (omega=180) = [protein]-peptidylproline (omega=0)</text>
        <dbReference type="Rhea" id="RHEA:16237"/>
        <dbReference type="Rhea" id="RHEA-COMP:10747"/>
        <dbReference type="Rhea" id="RHEA-COMP:10748"/>
        <dbReference type="ChEBI" id="CHEBI:83833"/>
        <dbReference type="ChEBI" id="CHEBI:83834"/>
        <dbReference type="EC" id="5.2.1.8"/>
    </reaction>
</comment>
<reference evidence="10 11" key="1">
    <citation type="submission" date="2018-08" db="EMBL/GenBank/DDBJ databases">
        <title>Chitinophagaceae sp. K23C18032701, a novel bacterium isolated from forest soil.</title>
        <authorList>
            <person name="Wang C."/>
        </authorList>
    </citation>
    <scope>NUCLEOTIDE SEQUENCE [LARGE SCALE GENOMIC DNA]</scope>
    <source>
        <strain evidence="10 11">K23C18032701</strain>
    </source>
</reference>
<gene>
    <name evidence="10" type="ORF">DXN05_23200</name>
</gene>
<evidence type="ECO:0000256" key="7">
    <source>
        <dbReference type="SAM" id="MobiDB-lite"/>
    </source>
</evidence>
<dbReference type="InterPro" id="IPR046357">
    <property type="entry name" value="PPIase_dom_sf"/>
</dbReference>
<feature type="signal peptide" evidence="8">
    <location>
        <begin position="1"/>
        <end position="27"/>
    </location>
</feature>
<dbReference type="PROSITE" id="PS50059">
    <property type="entry name" value="FKBP_PPIASE"/>
    <property type="match status" value="1"/>
</dbReference>
<evidence type="ECO:0000259" key="9">
    <source>
        <dbReference type="PROSITE" id="PS50059"/>
    </source>
</evidence>
<dbReference type="GO" id="GO:0003755">
    <property type="term" value="F:peptidyl-prolyl cis-trans isomerase activity"/>
    <property type="evidence" value="ECO:0007669"/>
    <property type="project" value="UniProtKB-KW"/>
</dbReference>
<feature type="domain" description="PPIase FKBP-type" evidence="9">
    <location>
        <begin position="206"/>
        <end position="302"/>
    </location>
</feature>
<feature type="region of interest" description="Disordered" evidence="7">
    <location>
        <begin position="305"/>
        <end position="329"/>
    </location>
</feature>
<dbReference type="InterPro" id="IPR001179">
    <property type="entry name" value="PPIase_FKBP_dom"/>
</dbReference>
<name>A0A3E1NCY0_9BACT</name>
<evidence type="ECO:0000313" key="11">
    <source>
        <dbReference type="Proteomes" id="UP000261284"/>
    </source>
</evidence>
<dbReference type="PANTHER" id="PTHR43811:SF19">
    <property type="entry name" value="39 KDA FK506-BINDING NUCLEAR PROTEIN"/>
    <property type="match status" value="1"/>
</dbReference>
<evidence type="ECO:0000256" key="1">
    <source>
        <dbReference type="ARBA" id="ARBA00000971"/>
    </source>
</evidence>
<keyword evidence="5 6" id="KW-0413">Isomerase</keyword>
<evidence type="ECO:0000256" key="2">
    <source>
        <dbReference type="ARBA" id="ARBA00006577"/>
    </source>
</evidence>
<keyword evidence="4 6" id="KW-0697">Rotamase</keyword>
<dbReference type="EC" id="5.2.1.8" evidence="3 6"/>
<dbReference type="EMBL" id="QTJU01000014">
    <property type="protein sequence ID" value="RFM25869.1"/>
    <property type="molecule type" value="Genomic_DNA"/>
</dbReference>
<evidence type="ECO:0000256" key="6">
    <source>
        <dbReference type="PROSITE-ProRule" id="PRU00277"/>
    </source>
</evidence>
<keyword evidence="8" id="KW-0732">Signal</keyword>
<comment type="similarity">
    <text evidence="2">Belongs to the FKBP-type PPIase family.</text>
</comment>
<comment type="caution">
    <text evidence="10">The sequence shown here is derived from an EMBL/GenBank/DDBJ whole genome shotgun (WGS) entry which is preliminary data.</text>
</comment>
<dbReference type="Pfam" id="PF00254">
    <property type="entry name" value="FKBP_C"/>
    <property type="match status" value="1"/>
</dbReference>
<feature type="chain" id="PRO_5017664110" description="peptidylprolyl isomerase" evidence="8">
    <location>
        <begin position="28"/>
        <end position="329"/>
    </location>
</feature>
<protein>
    <recommendedName>
        <fullName evidence="3 6">peptidylprolyl isomerase</fullName>
        <ecNumber evidence="3 6">5.2.1.8</ecNumber>
    </recommendedName>
</protein>
<dbReference type="Gene3D" id="3.10.50.40">
    <property type="match status" value="1"/>
</dbReference>